<evidence type="ECO:0000313" key="1">
    <source>
        <dbReference type="EMBL" id="KAI7753690.1"/>
    </source>
</evidence>
<evidence type="ECO:0000313" key="2">
    <source>
        <dbReference type="Proteomes" id="UP001206925"/>
    </source>
</evidence>
<dbReference type="Proteomes" id="UP001206925">
    <property type="component" value="Unassembled WGS sequence"/>
</dbReference>
<dbReference type="PROSITE" id="PS51257">
    <property type="entry name" value="PROKAR_LIPOPROTEIN"/>
    <property type="match status" value="1"/>
</dbReference>
<comment type="caution">
    <text evidence="1">The sequence shown here is derived from an EMBL/GenBank/DDBJ whole genome shotgun (WGS) entry which is preliminary data.</text>
</comment>
<dbReference type="EMBL" id="JAMZMK010005326">
    <property type="protein sequence ID" value="KAI7753690.1"/>
    <property type="molecule type" value="Genomic_DNA"/>
</dbReference>
<keyword evidence="2" id="KW-1185">Reference proteome</keyword>
<proteinExistence type="predicted"/>
<accession>A0AAD5D5V6</accession>
<protein>
    <submittedName>
        <fullName evidence="1">Uncharacterized protein</fullName>
    </submittedName>
</protein>
<organism evidence="1 2">
    <name type="scientific">Ambrosia artemisiifolia</name>
    <name type="common">Common ragweed</name>
    <dbReference type="NCBI Taxonomy" id="4212"/>
    <lineage>
        <taxon>Eukaryota</taxon>
        <taxon>Viridiplantae</taxon>
        <taxon>Streptophyta</taxon>
        <taxon>Embryophyta</taxon>
        <taxon>Tracheophyta</taxon>
        <taxon>Spermatophyta</taxon>
        <taxon>Magnoliopsida</taxon>
        <taxon>eudicotyledons</taxon>
        <taxon>Gunneridae</taxon>
        <taxon>Pentapetalae</taxon>
        <taxon>asterids</taxon>
        <taxon>campanulids</taxon>
        <taxon>Asterales</taxon>
        <taxon>Asteraceae</taxon>
        <taxon>Asteroideae</taxon>
        <taxon>Heliantheae alliance</taxon>
        <taxon>Heliantheae</taxon>
        <taxon>Ambrosia</taxon>
    </lineage>
</organism>
<dbReference type="AlphaFoldDB" id="A0AAD5D5V6"/>
<sequence>MRFEVPRGLLSTNTTYGCYLVYKMPQGSNHKTLVEMKFGDDIGLAGQHYGNLTNLSIPQIPVIGESGECRSTRPINNPETIQLPRERNDGWLEVTIDKIEEDEGSGYVRSREKKSWKYRVLPCISRNEYGDRSDEDMGINSFTLEPRYFKNINLCIRPVDYLTTSPKFVVQGIEFRPL</sequence>
<name>A0AAD5D5V6_AMBAR</name>
<reference evidence="1" key="1">
    <citation type="submission" date="2022-06" db="EMBL/GenBank/DDBJ databases">
        <title>Uncovering the hologenomic basis of an extraordinary plant invasion.</title>
        <authorList>
            <person name="Bieker V.C."/>
            <person name="Martin M.D."/>
            <person name="Gilbert T."/>
            <person name="Hodgins K."/>
            <person name="Battlay P."/>
            <person name="Petersen B."/>
            <person name="Wilson J."/>
        </authorList>
    </citation>
    <scope>NUCLEOTIDE SEQUENCE</scope>
    <source>
        <strain evidence="1">AA19_3_7</strain>
        <tissue evidence="1">Leaf</tissue>
    </source>
</reference>
<gene>
    <name evidence="1" type="ORF">M8C21_010474</name>
</gene>